<name>A0A8H3FDC9_9LECA</name>
<evidence type="ECO:0000256" key="2">
    <source>
        <dbReference type="ARBA" id="ARBA00022692"/>
    </source>
</evidence>
<sequence>MTNTELFPPLDSFELVPDFPELAVPDANGIKVTEQPLDWDGPDDKDDPHNWPIWKKVFHSAIPAIYSFGLTTGISTSVAALPFIMRQFQVTREVALLSITLYTLGIIFGPLLCSPFSELYGRRMIYWTNFPMLVTFNAIAAASDSFAVLLAFRFLAGAGGSGVLAVGAGTISDLWDSKDAGRVGLSYILAPFLGPTLGPLIGAYVIGQYDNDWKYAIWVLLMILAPVGLAIILMQETSKSRILYLRARRRGSYLDPQSKRAVMQKLGKAMLKPLHMCLFEVSFFQPCSN</sequence>
<dbReference type="Pfam" id="PF07690">
    <property type="entry name" value="MFS_1"/>
    <property type="match status" value="1"/>
</dbReference>
<evidence type="ECO:0000256" key="4">
    <source>
        <dbReference type="ARBA" id="ARBA00023136"/>
    </source>
</evidence>
<dbReference type="InterPro" id="IPR020846">
    <property type="entry name" value="MFS_dom"/>
</dbReference>
<feature type="domain" description="Major facilitator superfamily (MFS) profile" evidence="6">
    <location>
        <begin position="57"/>
        <end position="289"/>
    </location>
</feature>
<dbReference type="SUPFAM" id="SSF103473">
    <property type="entry name" value="MFS general substrate transporter"/>
    <property type="match status" value="1"/>
</dbReference>
<feature type="transmembrane region" description="Helical" evidence="5">
    <location>
        <begin position="64"/>
        <end position="88"/>
    </location>
</feature>
<evidence type="ECO:0000259" key="6">
    <source>
        <dbReference type="PROSITE" id="PS50850"/>
    </source>
</evidence>
<protein>
    <recommendedName>
        <fullName evidence="6">Major facilitator superfamily (MFS) profile domain-containing protein</fullName>
    </recommendedName>
</protein>
<dbReference type="EMBL" id="CAJPDS010000028">
    <property type="protein sequence ID" value="CAF9921494.1"/>
    <property type="molecule type" value="Genomic_DNA"/>
</dbReference>
<comment type="caution">
    <text evidence="7">The sequence shown here is derived from an EMBL/GenBank/DDBJ whole genome shotgun (WGS) entry which is preliminary data.</text>
</comment>
<evidence type="ECO:0000313" key="8">
    <source>
        <dbReference type="Proteomes" id="UP000664521"/>
    </source>
</evidence>
<dbReference type="PANTHER" id="PTHR23502:SF182">
    <property type="entry name" value="POLYAMINE TRANSPORTER, PUTATIVE-RELATED"/>
    <property type="match status" value="1"/>
</dbReference>
<evidence type="ECO:0000256" key="5">
    <source>
        <dbReference type="SAM" id="Phobius"/>
    </source>
</evidence>
<dbReference type="GO" id="GO:0000297">
    <property type="term" value="F:spermine transmembrane transporter activity"/>
    <property type="evidence" value="ECO:0007669"/>
    <property type="project" value="TreeGrafter"/>
</dbReference>
<dbReference type="AlphaFoldDB" id="A0A8H3FDC9"/>
<feature type="transmembrane region" description="Helical" evidence="5">
    <location>
        <begin position="187"/>
        <end position="209"/>
    </location>
</feature>
<evidence type="ECO:0000313" key="7">
    <source>
        <dbReference type="EMBL" id="CAF9921494.1"/>
    </source>
</evidence>
<feature type="transmembrane region" description="Helical" evidence="5">
    <location>
        <begin position="154"/>
        <end position="175"/>
    </location>
</feature>
<evidence type="ECO:0000256" key="1">
    <source>
        <dbReference type="ARBA" id="ARBA00004141"/>
    </source>
</evidence>
<dbReference type="PROSITE" id="PS50850">
    <property type="entry name" value="MFS"/>
    <property type="match status" value="1"/>
</dbReference>
<feature type="transmembrane region" description="Helical" evidence="5">
    <location>
        <begin position="94"/>
        <end position="112"/>
    </location>
</feature>
<gene>
    <name evidence="7" type="ORF">HETSPECPRED_004566</name>
</gene>
<dbReference type="Proteomes" id="UP000664521">
    <property type="component" value="Unassembled WGS sequence"/>
</dbReference>
<reference evidence="7" key="1">
    <citation type="submission" date="2021-03" db="EMBL/GenBank/DDBJ databases">
        <authorList>
            <person name="Tagirdzhanova G."/>
        </authorList>
    </citation>
    <scope>NUCLEOTIDE SEQUENCE</scope>
</reference>
<dbReference type="Gene3D" id="1.20.1720.10">
    <property type="entry name" value="Multidrug resistance protein D"/>
    <property type="match status" value="1"/>
</dbReference>
<comment type="subcellular location">
    <subcellularLocation>
        <location evidence="1">Membrane</location>
        <topology evidence="1">Multi-pass membrane protein</topology>
    </subcellularLocation>
</comment>
<keyword evidence="2 5" id="KW-0812">Transmembrane</keyword>
<proteinExistence type="predicted"/>
<dbReference type="GO" id="GO:0015606">
    <property type="term" value="F:spermidine transmembrane transporter activity"/>
    <property type="evidence" value="ECO:0007669"/>
    <property type="project" value="TreeGrafter"/>
</dbReference>
<keyword evidence="8" id="KW-1185">Reference proteome</keyword>
<dbReference type="InterPro" id="IPR011701">
    <property type="entry name" value="MFS"/>
</dbReference>
<organism evidence="7 8">
    <name type="scientific">Heterodermia speciosa</name>
    <dbReference type="NCBI Taxonomy" id="116794"/>
    <lineage>
        <taxon>Eukaryota</taxon>
        <taxon>Fungi</taxon>
        <taxon>Dikarya</taxon>
        <taxon>Ascomycota</taxon>
        <taxon>Pezizomycotina</taxon>
        <taxon>Lecanoromycetes</taxon>
        <taxon>OSLEUM clade</taxon>
        <taxon>Lecanoromycetidae</taxon>
        <taxon>Caliciales</taxon>
        <taxon>Physciaceae</taxon>
        <taxon>Heterodermia</taxon>
    </lineage>
</organism>
<feature type="transmembrane region" description="Helical" evidence="5">
    <location>
        <begin position="215"/>
        <end position="234"/>
    </location>
</feature>
<dbReference type="PANTHER" id="PTHR23502">
    <property type="entry name" value="MAJOR FACILITATOR SUPERFAMILY"/>
    <property type="match status" value="1"/>
</dbReference>
<dbReference type="InterPro" id="IPR036259">
    <property type="entry name" value="MFS_trans_sf"/>
</dbReference>
<keyword evidence="3 5" id="KW-1133">Transmembrane helix</keyword>
<dbReference type="GO" id="GO:0005886">
    <property type="term" value="C:plasma membrane"/>
    <property type="evidence" value="ECO:0007669"/>
    <property type="project" value="TreeGrafter"/>
</dbReference>
<evidence type="ECO:0000256" key="3">
    <source>
        <dbReference type="ARBA" id="ARBA00022989"/>
    </source>
</evidence>
<accession>A0A8H3FDC9</accession>
<dbReference type="OrthoDB" id="3936150at2759"/>
<keyword evidence="4 5" id="KW-0472">Membrane</keyword>